<dbReference type="Pfam" id="PF00536">
    <property type="entry name" value="SAM_1"/>
    <property type="match status" value="1"/>
</dbReference>
<dbReference type="InterPro" id="IPR001660">
    <property type="entry name" value="SAM"/>
</dbReference>
<feature type="compositionally biased region" description="Polar residues" evidence="2">
    <location>
        <begin position="150"/>
        <end position="163"/>
    </location>
</feature>
<dbReference type="AlphaFoldDB" id="A0A813GQU3"/>
<feature type="region of interest" description="Disordered" evidence="2">
    <location>
        <begin position="127"/>
        <end position="163"/>
    </location>
</feature>
<dbReference type="InterPro" id="IPR013761">
    <property type="entry name" value="SAM/pointed_sf"/>
</dbReference>
<keyword evidence="1" id="KW-0175">Coiled coil</keyword>
<proteinExistence type="predicted"/>
<keyword evidence="5" id="KW-1185">Reference proteome</keyword>
<feature type="compositionally biased region" description="Polar residues" evidence="2">
    <location>
        <begin position="439"/>
        <end position="450"/>
    </location>
</feature>
<protein>
    <recommendedName>
        <fullName evidence="3">SAM domain-containing protein</fullName>
    </recommendedName>
</protein>
<feature type="domain" description="SAM" evidence="3">
    <location>
        <begin position="43"/>
        <end position="104"/>
    </location>
</feature>
<evidence type="ECO:0000259" key="3">
    <source>
        <dbReference type="PROSITE" id="PS50105"/>
    </source>
</evidence>
<evidence type="ECO:0000313" key="4">
    <source>
        <dbReference type="EMBL" id="CAE8629386.1"/>
    </source>
</evidence>
<feature type="compositionally biased region" description="Low complexity" evidence="2">
    <location>
        <begin position="486"/>
        <end position="503"/>
    </location>
</feature>
<accession>A0A813GQU3</accession>
<evidence type="ECO:0000256" key="1">
    <source>
        <dbReference type="SAM" id="Coils"/>
    </source>
</evidence>
<sequence>MSSLAATRGLGLPWTSACPPAGSTRSQMGRYRAGQEAVDPRQWSEVELGRWLLAQGLPLEVGKAFEDHLVNGLVAVDLSKEDLSSMGIVDSLHQRRVILELRHLFGGSIAPSEGPWDARQESLEVPVTPLRPFGSPSRRPTTARPLSARAQPQSRNNCSQKPSPYQKALLRQRLCSAIPLGPRRLISAEEAAAAAASLVGEMPPDEVKAAIIAALPGALQSLADSAAAVAAVPKRSCRQSPHSPTSRPKSSPRRVQRWEAQSGTRLAAERLLNTLVFSDHMHDTEVQAEAADRVALREEPQYPRPDEELRAYHELCQQEKAVAMQRELSEARVLAQDFERRWRQAEKELAVVRQELGSARRQAAEAAVVSSPALAQWTPQGPRASSPQPVRPMREQPSAREVDDDGSPLTGNLTLAFQAAEDETVHPDPNESVEVPLTPEQTSRWSQSPAPQEVAPRQRPPLHRGPSSGQSPLSPNLVQEASQADRPAAARSPTGSRSSSQSQLDALCTEFRLQVRELVTVRRPSTHDLSQEESQQRELTLKPEESQQESELELKSEESQQRDKEPLGLASDRKW</sequence>
<feature type="compositionally biased region" description="Basic and acidic residues" evidence="2">
    <location>
        <begin position="525"/>
        <end position="545"/>
    </location>
</feature>
<evidence type="ECO:0000313" key="5">
    <source>
        <dbReference type="Proteomes" id="UP000654075"/>
    </source>
</evidence>
<feature type="compositionally biased region" description="Basic and acidic residues" evidence="2">
    <location>
        <begin position="552"/>
        <end position="575"/>
    </location>
</feature>
<feature type="region of interest" description="Disordered" evidence="2">
    <location>
        <begin position="233"/>
        <end position="255"/>
    </location>
</feature>
<feature type="region of interest" description="Disordered" evidence="2">
    <location>
        <begin position="521"/>
        <end position="575"/>
    </location>
</feature>
<feature type="coiled-coil region" evidence="1">
    <location>
        <begin position="321"/>
        <end position="362"/>
    </location>
</feature>
<comment type="caution">
    <text evidence="4">The sequence shown here is derived from an EMBL/GenBank/DDBJ whole genome shotgun (WGS) entry which is preliminary data.</text>
</comment>
<feature type="region of interest" description="Disordered" evidence="2">
    <location>
        <begin position="370"/>
        <end position="504"/>
    </location>
</feature>
<dbReference type="SUPFAM" id="SSF47769">
    <property type="entry name" value="SAM/Pointed domain"/>
    <property type="match status" value="1"/>
</dbReference>
<evidence type="ECO:0000256" key="2">
    <source>
        <dbReference type="SAM" id="MobiDB-lite"/>
    </source>
</evidence>
<dbReference type="EMBL" id="CAJNNV010029636">
    <property type="protein sequence ID" value="CAE8629386.1"/>
    <property type="molecule type" value="Genomic_DNA"/>
</dbReference>
<dbReference type="Gene3D" id="1.10.150.50">
    <property type="entry name" value="Transcription Factor, Ets-1"/>
    <property type="match status" value="1"/>
</dbReference>
<gene>
    <name evidence="4" type="ORF">PGLA1383_LOCUS45887</name>
</gene>
<organism evidence="4 5">
    <name type="scientific">Polarella glacialis</name>
    <name type="common">Dinoflagellate</name>
    <dbReference type="NCBI Taxonomy" id="89957"/>
    <lineage>
        <taxon>Eukaryota</taxon>
        <taxon>Sar</taxon>
        <taxon>Alveolata</taxon>
        <taxon>Dinophyceae</taxon>
        <taxon>Suessiales</taxon>
        <taxon>Suessiaceae</taxon>
        <taxon>Polarella</taxon>
    </lineage>
</organism>
<dbReference type="PROSITE" id="PS50105">
    <property type="entry name" value="SAM_DOMAIN"/>
    <property type="match status" value="1"/>
</dbReference>
<feature type="compositionally biased region" description="Low complexity" evidence="2">
    <location>
        <begin position="240"/>
        <end position="249"/>
    </location>
</feature>
<reference evidence="4" key="1">
    <citation type="submission" date="2021-02" db="EMBL/GenBank/DDBJ databases">
        <authorList>
            <person name="Dougan E. K."/>
            <person name="Rhodes N."/>
            <person name="Thang M."/>
            <person name="Chan C."/>
        </authorList>
    </citation>
    <scope>NUCLEOTIDE SEQUENCE</scope>
</reference>
<dbReference type="CDD" id="cd09487">
    <property type="entry name" value="SAM_superfamily"/>
    <property type="match status" value="1"/>
</dbReference>
<name>A0A813GQU3_POLGL</name>
<feature type="compositionally biased region" description="Basic and acidic residues" evidence="2">
    <location>
        <begin position="392"/>
        <end position="401"/>
    </location>
</feature>
<dbReference type="Proteomes" id="UP000654075">
    <property type="component" value="Unassembled WGS sequence"/>
</dbReference>
<feature type="compositionally biased region" description="Polar residues" evidence="2">
    <location>
        <begin position="377"/>
        <end position="388"/>
    </location>
</feature>
<feature type="compositionally biased region" description="Polar residues" evidence="2">
    <location>
        <begin position="467"/>
        <end position="482"/>
    </location>
</feature>
<dbReference type="SMART" id="SM00454">
    <property type="entry name" value="SAM"/>
    <property type="match status" value="1"/>
</dbReference>